<dbReference type="SMART" id="SM00245">
    <property type="entry name" value="TSPc"/>
    <property type="match status" value="1"/>
</dbReference>
<name>K0XDG2_9BACT</name>
<sequence length="575" mass="65057">MPKIFGISYLRVIKRSEMKNIRLTFATVTVLSFCSGFINPIWAGKSDEKNFEISRNLDIFNSLFKELNMFYVDTINAEKAISDGVNAMLARLDPYTEYIPEKEKDDFFFSTTGEYAGIGSFIMERDNAVYISEPYEGMPAQLAGLRPGDKIVMIDNDTVLGWKSAKVSERLKGPANTQLKVTVERPGVKDLLSFELTRKKIQMPAVPYYDVVCDSVGYIYLSSFTDTSAGEVKRALQDLKKRGITSLVLDLRSNGGGILEQAVQIVNLFVPKGVEVLSTRGRNKKMDKIYKTTQEPVDVKMPLAVLIDGGTASSSEIVAGALQDLDRAVIIGSRSYGKGLVQSTRPLPYNGMLKVTIARYYIPSGRLIQAIDYSHRNPDGSVARIPDSLTHEFKTAHGRIVRDGGGIKPDVETSMERRGNISYYLMKDFYFFDYATRYAAEHDTIPAPKDFKLSDEEYEGFKAFVKSKDFKYDKQSERILSDLKEVAKFEGYFDENTQKQFEALEACLNHDLDRDLETFHDEIAELLSIEIVKRYYYQKGEIIESIKNDKDLKEACRILGNKSRYDEILNLSGKH</sequence>
<reference evidence="7 8" key="1">
    <citation type="submission" date="2012-08" db="EMBL/GenBank/DDBJ databases">
        <title>The Genome Sequence of Barnesiella intestinihominis YIT 11860.</title>
        <authorList>
            <consortium name="The Broad Institute Genome Sequencing Platform"/>
            <person name="Earl A."/>
            <person name="Ward D."/>
            <person name="Feldgarden M."/>
            <person name="Gevers D."/>
            <person name="Morotomi M."/>
            <person name="Walker B."/>
            <person name="Young S.K."/>
            <person name="Zeng Q."/>
            <person name="Gargeya S."/>
            <person name="Fitzgerald M."/>
            <person name="Haas B."/>
            <person name="Abouelleil A."/>
            <person name="Alvarado L."/>
            <person name="Arachchi H.M."/>
            <person name="Berlin A.M."/>
            <person name="Chapman S.B."/>
            <person name="Goldberg J."/>
            <person name="Griggs A."/>
            <person name="Gujja S."/>
            <person name="Hansen M."/>
            <person name="Howarth C."/>
            <person name="Imamovic A."/>
            <person name="Larimer J."/>
            <person name="McCowen C."/>
            <person name="Montmayeur A."/>
            <person name="Murphy C."/>
            <person name="Neiman D."/>
            <person name="Pearson M."/>
            <person name="Priest M."/>
            <person name="Roberts A."/>
            <person name="Saif S."/>
            <person name="Shea T."/>
            <person name="Sisk P."/>
            <person name="Sykes S."/>
            <person name="Wortman J."/>
            <person name="Nusbaum C."/>
            <person name="Birren B."/>
        </authorList>
    </citation>
    <scope>NUCLEOTIDE SEQUENCE [LARGE SCALE GENOMIC DNA]</scope>
    <source>
        <strain evidence="7 8">YIT 11860</strain>
    </source>
</reference>
<evidence type="ECO:0000313" key="8">
    <source>
        <dbReference type="Proteomes" id="UP000006044"/>
    </source>
</evidence>
<dbReference type="GO" id="GO:0030288">
    <property type="term" value="C:outer membrane-bounded periplasmic space"/>
    <property type="evidence" value="ECO:0007669"/>
    <property type="project" value="TreeGrafter"/>
</dbReference>
<dbReference type="AlphaFoldDB" id="K0XDG2"/>
<accession>K0XDG2</accession>
<dbReference type="Gene3D" id="2.30.42.10">
    <property type="match status" value="1"/>
</dbReference>
<dbReference type="CDD" id="cd06782">
    <property type="entry name" value="cpPDZ_CPP-like"/>
    <property type="match status" value="1"/>
</dbReference>
<dbReference type="InterPro" id="IPR036034">
    <property type="entry name" value="PDZ_sf"/>
</dbReference>
<dbReference type="PANTHER" id="PTHR32060:SF30">
    <property type="entry name" value="CARBOXY-TERMINAL PROCESSING PROTEASE CTPA"/>
    <property type="match status" value="1"/>
</dbReference>
<dbReference type="GO" id="GO:0008236">
    <property type="term" value="F:serine-type peptidase activity"/>
    <property type="evidence" value="ECO:0007669"/>
    <property type="project" value="UniProtKB-KW"/>
</dbReference>
<evidence type="ECO:0000256" key="5">
    <source>
        <dbReference type="RuleBase" id="RU004404"/>
    </source>
</evidence>
<organism evidence="7 8">
    <name type="scientific">Barnesiella intestinihominis YIT 11860</name>
    <dbReference type="NCBI Taxonomy" id="742726"/>
    <lineage>
        <taxon>Bacteria</taxon>
        <taxon>Pseudomonadati</taxon>
        <taxon>Bacteroidota</taxon>
        <taxon>Bacteroidia</taxon>
        <taxon>Bacteroidales</taxon>
        <taxon>Barnesiellaceae</taxon>
        <taxon>Barnesiella</taxon>
    </lineage>
</organism>
<keyword evidence="8" id="KW-1185">Reference proteome</keyword>
<dbReference type="PROSITE" id="PS50106">
    <property type="entry name" value="PDZ"/>
    <property type="match status" value="1"/>
</dbReference>
<dbReference type="SUPFAM" id="SSF52096">
    <property type="entry name" value="ClpP/crotonase"/>
    <property type="match status" value="1"/>
</dbReference>
<evidence type="ECO:0000313" key="7">
    <source>
        <dbReference type="EMBL" id="EJZ62000.1"/>
    </source>
</evidence>
<feature type="domain" description="PDZ" evidence="6">
    <location>
        <begin position="110"/>
        <end position="172"/>
    </location>
</feature>
<dbReference type="eggNOG" id="COG0793">
    <property type="taxonomic scope" value="Bacteria"/>
</dbReference>
<comment type="caution">
    <text evidence="7">The sequence shown here is derived from an EMBL/GenBank/DDBJ whole genome shotgun (WGS) entry which is preliminary data.</text>
</comment>
<dbReference type="Gene3D" id="3.90.226.10">
    <property type="entry name" value="2-enoyl-CoA Hydratase, Chain A, domain 1"/>
    <property type="match status" value="1"/>
</dbReference>
<dbReference type="Gene3D" id="3.30.750.44">
    <property type="match status" value="1"/>
</dbReference>
<proteinExistence type="inferred from homology"/>
<evidence type="ECO:0000259" key="6">
    <source>
        <dbReference type="PROSITE" id="PS50106"/>
    </source>
</evidence>
<dbReference type="InterPro" id="IPR001478">
    <property type="entry name" value="PDZ"/>
</dbReference>
<protein>
    <submittedName>
        <fullName evidence="7">C-terminal processing peptidase</fullName>
    </submittedName>
</protein>
<evidence type="ECO:0000256" key="1">
    <source>
        <dbReference type="ARBA" id="ARBA00009179"/>
    </source>
</evidence>
<dbReference type="SUPFAM" id="SSF50156">
    <property type="entry name" value="PDZ domain-like"/>
    <property type="match status" value="1"/>
</dbReference>
<dbReference type="HOGENOM" id="CLU_017295_2_0_10"/>
<dbReference type="SMART" id="SM00228">
    <property type="entry name" value="PDZ"/>
    <property type="match status" value="1"/>
</dbReference>
<dbReference type="CDD" id="cd07560">
    <property type="entry name" value="Peptidase_S41_CPP"/>
    <property type="match status" value="1"/>
</dbReference>
<evidence type="ECO:0000256" key="2">
    <source>
        <dbReference type="ARBA" id="ARBA00022670"/>
    </source>
</evidence>
<dbReference type="GO" id="GO:0007165">
    <property type="term" value="P:signal transduction"/>
    <property type="evidence" value="ECO:0007669"/>
    <property type="project" value="TreeGrafter"/>
</dbReference>
<evidence type="ECO:0000256" key="4">
    <source>
        <dbReference type="ARBA" id="ARBA00022825"/>
    </source>
</evidence>
<dbReference type="STRING" id="742726.HMPREF9448_02680"/>
<dbReference type="NCBIfam" id="TIGR00225">
    <property type="entry name" value="prc"/>
    <property type="match status" value="1"/>
</dbReference>
<keyword evidence="4 5" id="KW-0720">Serine protease</keyword>
<dbReference type="PATRIC" id="fig|742726.3.peg.2792"/>
<dbReference type="InterPro" id="IPR004447">
    <property type="entry name" value="Peptidase_S41A"/>
</dbReference>
<dbReference type="EMBL" id="ADLE01000018">
    <property type="protein sequence ID" value="EJZ62000.1"/>
    <property type="molecule type" value="Genomic_DNA"/>
</dbReference>
<keyword evidence="3 5" id="KW-0378">Hydrolase</keyword>
<dbReference type="PANTHER" id="PTHR32060">
    <property type="entry name" value="TAIL-SPECIFIC PROTEASE"/>
    <property type="match status" value="1"/>
</dbReference>
<dbReference type="GO" id="GO:0006508">
    <property type="term" value="P:proteolysis"/>
    <property type="evidence" value="ECO:0007669"/>
    <property type="project" value="UniProtKB-KW"/>
</dbReference>
<dbReference type="InterPro" id="IPR005151">
    <property type="entry name" value="Tail-specific_protease"/>
</dbReference>
<dbReference type="GO" id="GO:0004175">
    <property type="term" value="F:endopeptidase activity"/>
    <property type="evidence" value="ECO:0007669"/>
    <property type="project" value="TreeGrafter"/>
</dbReference>
<keyword evidence="2 5" id="KW-0645">Protease</keyword>
<dbReference type="Pfam" id="PF03572">
    <property type="entry name" value="Peptidase_S41"/>
    <property type="match status" value="1"/>
</dbReference>
<gene>
    <name evidence="7" type="ORF">HMPREF9448_02680</name>
</gene>
<dbReference type="Pfam" id="PF17820">
    <property type="entry name" value="PDZ_6"/>
    <property type="match status" value="1"/>
</dbReference>
<dbReference type="InterPro" id="IPR029045">
    <property type="entry name" value="ClpP/crotonase-like_dom_sf"/>
</dbReference>
<dbReference type="Proteomes" id="UP000006044">
    <property type="component" value="Unassembled WGS sequence"/>
</dbReference>
<dbReference type="InterPro" id="IPR041489">
    <property type="entry name" value="PDZ_6"/>
</dbReference>
<comment type="similarity">
    <text evidence="1 5">Belongs to the peptidase S41A family.</text>
</comment>
<evidence type="ECO:0000256" key="3">
    <source>
        <dbReference type="ARBA" id="ARBA00022801"/>
    </source>
</evidence>